<dbReference type="KEGG" id="olu:OSTLU_29658"/>
<evidence type="ECO:0000313" key="13">
    <source>
        <dbReference type="EMBL" id="ABP01156.1"/>
    </source>
</evidence>
<evidence type="ECO:0000256" key="6">
    <source>
        <dbReference type="ARBA" id="ARBA00022843"/>
    </source>
</evidence>
<evidence type="ECO:0000256" key="2">
    <source>
        <dbReference type="ARBA" id="ARBA00004496"/>
    </source>
</evidence>
<evidence type="ECO:0000256" key="1">
    <source>
        <dbReference type="ARBA" id="ARBA00004123"/>
    </source>
</evidence>
<keyword evidence="6" id="KW-0832">Ubl conjugation</keyword>
<keyword evidence="4" id="KW-1017">Isopeptide bond</keyword>
<keyword evidence="9" id="KW-0539">Nucleus</keyword>
<evidence type="ECO:0000259" key="11">
    <source>
        <dbReference type="Pfam" id="PF10497"/>
    </source>
</evidence>
<evidence type="ECO:0000256" key="9">
    <source>
        <dbReference type="ARBA" id="ARBA00023242"/>
    </source>
</evidence>
<evidence type="ECO:0000256" key="5">
    <source>
        <dbReference type="ARBA" id="ARBA00022553"/>
    </source>
</evidence>
<dbReference type="KEGG" id="olu:OSTLU_27252"/>
<sequence>MSAYELERLERIEANKRRMAQLGVLEHAKSLARDAQKKRKKTNFSNAFERTSNEENKGSAAPVRASRRVRNEEPEAFDPNDASRDLFEVRYNEEVYEARHAEALGSAAEPWTLFEDGYDDKGRRIYDPVNGQCCHQCRQKTKGLRTSCAGCEMMRGVYCGDCLYMRQGLNIREVIARGDAWRCPSCLDICNCSFCRTKKGYPPTGTMYRRSLAMGYDSVAHYLVLTGQKDEAARARYEAEAAVKAEAYAKREAEAEALRESDENAPDRKPHWLKEKVIASE</sequence>
<dbReference type="eggNOG" id="ENOG502QWH1">
    <property type="taxonomic scope" value="Eukaryota"/>
</dbReference>
<keyword evidence="3" id="KW-0963">Cytoplasm</keyword>
<dbReference type="STRING" id="436017.A4S6V2"/>
<reference evidence="12 14" key="1">
    <citation type="journal article" date="2007" name="Proc. Natl. Acad. Sci. U.S.A.">
        <title>The tiny eukaryote Ostreococcus provides genomic insights into the paradox of plankton speciation.</title>
        <authorList>
            <person name="Palenik B."/>
            <person name="Grimwood J."/>
            <person name="Aerts A."/>
            <person name="Rouze P."/>
            <person name="Salamov A."/>
            <person name="Putnam N."/>
            <person name="Dupont C."/>
            <person name="Jorgensen R."/>
            <person name="Derelle E."/>
            <person name="Rombauts S."/>
            <person name="Zhou K."/>
            <person name="Otillar R."/>
            <person name="Merchant S.S."/>
            <person name="Podell S."/>
            <person name="Gaasterland T."/>
            <person name="Napoli C."/>
            <person name="Gendler K."/>
            <person name="Manuell A."/>
            <person name="Tai V."/>
            <person name="Vallon O."/>
            <person name="Piganeau G."/>
            <person name="Jancek S."/>
            <person name="Heijde M."/>
            <person name="Jabbari K."/>
            <person name="Bowler C."/>
            <person name="Lohr M."/>
            <person name="Robbens S."/>
            <person name="Werner G."/>
            <person name="Dubchak I."/>
            <person name="Pazour G.J."/>
            <person name="Ren Q."/>
            <person name="Paulsen I."/>
            <person name="Delwiche C."/>
            <person name="Schmutz J."/>
            <person name="Rokhsar D."/>
            <person name="Van de Peer Y."/>
            <person name="Moreau H."/>
            <person name="Grigoriev I.V."/>
        </authorList>
    </citation>
    <scope>NUCLEOTIDE SEQUENCE [LARGE SCALE GENOMIC DNA]</scope>
    <source>
        <strain evidence="12 14">CCE9901</strain>
    </source>
</reference>
<feature type="domain" description="Zinc-finger" evidence="11">
    <location>
        <begin position="126"/>
        <end position="223"/>
    </location>
</feature>
<evidence type="ECO:0000256" key="7">
    <source>
        <dbReference type="ARBA" id="ARBA00023015"/>
    </source>
</evidence>
<dbReference type="GO" id="GO:0005634">
    <property type="term" value="C:nucleus"/>
    <property type="evidence" value="ECO:0007669"/>
    <property type="project" value="UniProtKB-SubCell"/>
</dbReference>
<proteinExistence type="predicted"/>
<dbReference type="Proteomes" id="UP000001568">
    <property type="component" value="Chromosome 13"/>
</dbReference>
<dbReference type="OrthoDB" id="298344at2759"/>
<keyword evidence="7" id="KW-0805">Transcription regulation</keyword>
<dbReference type="HOGENOM" id="CLU_032607_1_1_1"/>
<dbReference type="GO" id="GO:0005737">
    <property type="term" value="C:cytoplasm"/>
    <property type="evidence" value="ECO:0007669"/>
    <property type="project" value="UniProtKB-SubCell"/>
</dbReference>
<comment type="subcellular location">
    <subcellularLocation>
        <location evidence="2">Cytoplasm</location>
    </subcellularLocation>
    <subcellularLocation>
        <location evidence="1">Nucleus</location>
    </subcellularLocation>
</comment>
<dbReference type="Proteomes" id="UP000001568">
    <property type="component" value="Chromosome 21"/>
</dbReference>
<keyword evidence="14" id="KW-1185">Reference proteome</keyword>
<dbReference type="GeneID" id="5005215"/>
<keyword evidence="8" id="KW-0804">Transcription</keyword>
<protein>
    <recommendedName>
        <fullName evidence="11">Zinc-finger domain-containing protein</fullName>
    </recommendedName>
</protein>
<dbReference type="InterPro" id="IPR040221">
    <property type="entry name" value="CDCA7/CDA7L"/>
</dbReference>
<dbReference type="Gramene" id="ABO99451">
    <property type="protein sequence ID" value="ABO99451"/>
    <property type="gene ID" value="OSTLU_27252"/>
</dbReference>
<dbReference type="PANTHER" id="PTHR31169:SF23">
    <property type="entry name" value="OS03G0572250 PROTEIN"/>
    <property type="match status" value="1"/>
</dbReference>
<evidence type="ECO:0000313" key="12">
    <source>
        <dbReference type="EMBL" id="ABO99451.1"/>
    </source>
</evidence>
<gene>
    <name evidence="12" type="ORF">OSTLU_27252</name>
    <name evidence="13" type="ORF">OSTLU_29658</name>
</gene>
<evidence type="ECO:0000256" key="4">
    <source>
        <dbReference type="ARBA" id="ARBA00022499"/>
    </source>
</evidence>
<keyword evidence="5" id="KW-0597">Phosphoprotein</keyword>
<evidence type="ECO:0000313" key="14">
    <source>
        <dbReference type="Proteomes" id="UP000001568"/>
    </source>
</evidence>
<dbReference type="RefSeq" id="XP_001422797.1">
    <property type="nucleotide sequence ID" value="XM_001422760.1"/>
</dbReference>
<feature type="region of interest" description="Disordered" evidence="10">
    <location>
        <begin position="256"/>
        <end position="281"/>
    </location>
</feature>
<name>A4S6V2_OSTLU</name>
<evidence type="ECO:0000256" key="3">
    <source>
        <dbReference type="ARBA" id="ARBA00022490"/>
    </source>
</evidence>
<organism evidence="12 14">
    <name type="scientific">Ostreococcus lucimarinus (strain CCE9901)</name>
    <dbReference type="NCBI Taxonomy" id="436017"/>
    <lineage>
        <taxon>Eukaryota</taxon>
        <taxon>Viridiplantae</taxon>
        <taxon>Chlorophyta</taxon>
        <taxon>Mamiellophyceae</taxon>
        <taxon>Mamiellales</taxon>
        <taxon>Bathycoccaceae</taxon>
        <taxon>Ostreococcus</taxon>
    </lineage>
</organism>
<dbReference type="EMBL" id="CP000601">
    <property type="protein sequence ID" value="ABP01156.1"/>
    <property type="molecule type" value="Genomic_DNA"/>
</dbReference>
<dbReference type="PANTHER" id="PTHR31169">
    <property type="entry name" value="OS05G0300700 PROTEIN"/>
    <property type="match status" value="1"/>
</dbReference>
<dbReference type="EMBL" id="CP000593">
    <property type="protein sequence ID" value="ABO99451.1"/>
    <property type="molecule type" value="Genomic_DNA"/>
</dbReference>
<dbReference type="Gramene" id="ABP01156">
    <property type="protein sequence ID" value="ABP01156"/>
    <property type="gene ID" value="OSTLU_29658"/>
</dbReference>
<dbReference type="Pfam" id="PF10497">
    <property type="entry name" value="zf-4CXXC_R1"/>
    <property type="match status" value="1"/>
</dbReference>
<dbReference type="AlphaFoldDB" id="A4S6V2"/>
<feature type="region of interest" description="Disordered" evidence="10">
    <location>
        <begin position="31"/>
        <end position="80"/>
    </location>
</feature>
<evidence type="ECO:0000256" key="8">
    <source>
        <dbReference type="ARBA" id="ARBA00023163"/>
    </source>
</evidence>
<dbReference type="GO" id="GO:0006355">
    <property type="term" value="P:regulation of DNA-templated transcription"/>
    <property type="evidence" value="ECO:0007669"/>
    <property type="project" value="InterPro"/>
</dbReference>
<dbReference type="GeneID" id="5006946"/>
<evidence type="ECO:0000256" key="10">
    <source>
        <dbReference type="SAM" id="MobiDB-lite"/>
    </source>
</evidence>
<accession>A4S6V2</accession>
<dbReference type="OMA" id="MPAMNSN"/>
<dbReference type="RefSeq" id="XP_001421158.1">
    <property type="nucleotide sequence ID" value="XM_001421121.1"/>
</dbReference>
<dbReference type="InterPro" id="IPR018866">
    <property type="entry name" value="Znf-4CXXC_R1"/>
</dbReference>